<sequence>MWASNERARGRAWCTNLRGGQVLNAGAAAQGKPRVFETLKTLGLSGHCIFRVLGNYLM</sequence>
<dbReference type="Proteomes" id="UP000322667">
    <property type="component" value="Chromosome A12"/>
</dbReference>
<organism evidence="1 2">
    <name type="scientific">Gossypium tomentosum</name>
    <name type="common">Hawaiian cotton</name>
    <name type="synonym">Gossypium sandvicense</name>
    <dbReference type="NCBI Taxonomy" id="34277"/>
    <lineage>
        <taxon>Eukaryota</taxon>
        <taxon>Viridiplantae</taxon>
        <taxon>Streptophyta</taxon>
        <taxon>Embryophyta</taxon>
        <taxon>Tracheophyta</taxon>
        <taxon>Spermatophyta</taxon>
        <taxon>Magnoliopsida</taxon>
        <taxon>eudicotyledons</taxon>
        <taxon>Gunneridae</taxon>
        <taxon>Pentapetalae</taxon>
        <taxon>rosids</taxon>
        <taxon>malvids</taxon>
        <taxon>Malvales</taxon>
        <taxon>Malvaceae</taxon>
        <taxon>Malvoideae</taxon>
        <taxon>Gossypium</taxon>
    </lineage>
</organism>
<dbReference type="EMBL" id="CM017621">
    <property type="protein sequence ID" value="TYH94624.1"/>
    <property type="molecule type" value="Genomic_DNA"/>
</dbReference>
<dbReference type="AlphaFoldDB" id="A0A5D2MU08"/>
<accession>A0A5D2MU08</accession>
<gene>
    <name evidence="1" type="ORF">ES332_A12G052500v1</name>
</gene>
<evidence type="ECO:0000313" key="2">
    <source>
        <dbReference type="Proteomes" id="UP000322667"/>
    </source>
</evidence>
<proteinExistence type="predicted"/>
<keyword evidence="2" id="KW-1185">Reference proteome</keyword>
<reference evidence="1 2" key="1">
    <citation type="submission" date="2019-07" db="EMBL/GenBank/DDBJ databases">
        <title>WGS assembly of Gossypium tomentosum.</title>
        <authorList>
            <person name="Chen Z.J."/>
            <person name="Sreedasyam A."/>
            <person name="Ando A."/>
            <person name="Song Q."/>
            <person name="De L."/>
            <person name="Hulse-Kemp A."/>
            <person name="Ding M."/>
            <person name="Ye W."/>
            <person name="Kirkbride R."/>
            <person name="Jenkins J."/>
            <person name="Plott C."/>
            <person name="Lovell J."/>
            <person name="Lin Y.-M."/>
            <person name="Vaughn R."/>
            <person name="Liu B."/>
            <person name="Li W."/>
            <person name="Simpson S."/>
            <person name="Scheffler B."/>
            <person name="Saski C."/>
            <person name="Grover C."/>
            <person name="Hu G."/>
            <person name="Conover J."/>
            <person name="Carlson J."/>
            <person name="Shu S."/>
            <person name="Boston L."/>
            <person name="Williams M."/>
            <person name="Peterson D."/>
            <person name="Mcgee K."/>
            <person name="Jones D."/>
            <person name="Wendel J."/>
            <person name="Stelly D."/>
            <person name="Grimwood J."/>
            <person name="Schmutz J."/>
        </authorList>
    </citation>
    <scope>NUCLEOTIDE SEQUENCE [LARGE SCALE GENOMIC DNA]</scope>
    <source>
        <strain evidence="1">7179.01</strain>
    </source>
</reference>
<evidence type="ECO:0000313" key="1">
    <source>
        <dbReference type="EMBL" id="TYH94624.1"/>
    </source>
</evidence>
<protein>
    <submittedName>
        <fullName evidence="1">Uncharacterized protein</fullName>
    </submittedName>
</protein>
<name>A0A5D2MU08_GOSTO</name>